<accession>A0A4Q1K6H5</accession>
<proteinExistence type="predicted"/>
<protein>
    <recommendedName>
        <fullName evidence="5">Histidine kinase</fullName>
    </recommendedName>
</protein>
<dbReference type="Pfam" id="PF08495">
    <property type="entry name" value="FIST"/>
    <property type="match status" value="1"/>
</dbReference>
<evidence type="ECO:0000259" key="2">
    <source>
        <dbReference type="SMART" id="SM01204"/>
    </source>
</evidence>
<dbReference type="InterPro" id="IPR013702">
    <property type="entry name" value="FIST_domain_N"/>
</dbReference>
<evidence type="ECO:0008006" key="5">
    <source>
        <dbReference type="Google" id="ProtNLM"/>
    </source>
</evidence>
<keyword evidence="4" id="KW-1185">Reference proteome</keyword>
<sequence>MVNTKRSVSECLEIALQDVTESPSVLLFNASVGHDFNEMVDYAKSLQPNAQILAASCCGVVGREGVSESMKDMALMAITGNDFAIAGSSQIFGYNSYEECRKMAIQLKEQKEGINMLYFLASGIDINNTECIRAFEEILGAEVTIFGATSSDNMKGYVSYQSFGNEVMEHGAFALAFCDPTLSIDTQATHGFLAIGEPLTVTKSHDNIIEELDGKPAWPTFLARLGLPETAECGNSIPVGALAEVLSKSDAKEYGNRHLLRVVTKHEGDAIFYATSCPVGTQLWLTVRDEERIFTEMDRMVNAMIERAQGKKPIAVFHADCLARGRYLTNRVLKEELVHQMQTPFYSDGVCPPWLGMYGFGEFARLNGKNTYHNYTTALYVIYRD</sequence>
<dbReference type="Proteomes" id="UP000289857">
    <property type="component" value="Unassembled WGS sequence"/>
</dbReference>
<evidence type="ECO:0000259" key="1">
    <source>
        <dbReference type="SMART" id="SM00897"/>
    </source>
</evidence>
<dbReference type="Pfam" id="PF10442">
    <property type="entry name" value="FIST_C"/>
    <property type="match status" value="1"/>
</dbReference>
<dbReference type="SMART" id="SM01204">
    <property type="entry name" value="FIST_C"/>
    <property type="match status" value="1"/>
</dbReference>
<feature type="domain" description="FIST C-domain" evidence="2">
    <location>
        <begin position="217"/>
        <end position="366"/>
    </location>
</feature>
<gene>
    <name evidence="3" type="ORF">EQG61_12505</name>
</gene>
<feature type="domain" description="FIST" evidence="1">
    <location>
        <begin position="22"/>
        <end position="216"/>
    </location>
</feature>
<dbReference type="OrthoDB" id="378730at2"/>
<reference evidence="4" key="1">
    <citation type="submission" date="2019-01" db="EMBL/GenBank/DDBJ databases">
        <title>Cytophagaceae bacterium strain CAR-16.</title>
        <authorList>
            <person name="Chen W.-M."/>
        </authorList>
    </citation>
    <scope>NUCLEOTIDE SEQUENCE [LARGE SCALE GENOMIC DNA]</scope>
    <source>
        <strain evidence="4">WWJ-16</strain>
    </source>
</reference>
<evidence type="ECO:0000313" key="3">
    <source>
        <dbReference type="EMBL" id="RXR21545.1"/>
    </source>
</evidence>
<evidence type="ECO:0000313" key="4">
    <source>
        <dbReference type="Proteomes" id="UP000289857"/>
    </source>
</evidence>
<dbReference type="EMBL" id="SBKN01000008">
    <property type="protein sequence ID" value="RXR21545.1"/>
    <property type="molecule type" value="Genomic_DNA"/>
</dbReference>
<name>A0A4Q1K6H5_9FLAO</name>
<comment type="caution">
    <text evidence="3">The sequence shown here is derived from an EMBL/GenBank/DDBJ whole genome shotgun (WGS) entry which is preliminary data.</text>
</comment>
<dbReference type="AlphaFoldDB" id="A0A4Q1K6H5"/>
<dbReference type="PANTHER" id="PTHR40252">
    <property type="entry name" value="BLR0328 PROTEIN"/>
    <property type="match status" value="1"/>
</dbReference>
<dbReference type="PANTHER" id="PTHR40252:SF2">
    <property type="entry name" value="BLR0328 PROTEIN"/>
    <property type="match status" value="1"/>
</dbReference>
<dbReference type="SMART" id="SM00897">
    <property type="entry name" value="FIST"/>
    <property type="match status" value="1"/>
</dbReference>
<organism evidence="3 4">
    <name type="scientific">Flavobacterium stagni</name>
    <dbReference type="NCBI Taxonomy" id="2506421"/>
    <lineage>
        <taxon>Bacteria</taxon>
        <taxon>Pseudomonadati</taxon>
        <taxon>Bacteroidota</taxon>
        <taxon>Flavobacteriia</taxon>
        <taxon>Flavobacteriales</taxon>
        <taxon>Flavobacteriaceae</taxon>
        <taxon>Flavobacterium</taxon>
    </lineage>
</organism>
<dbReference type="InterPro" id="IPR019494">
    <property type="entry name" value="FIST_C"/>
</dbReference>